<reference evidence="2 3" key="1">
    <citation type="submission" date="2018-12" db="EMBL/GenBank/DDBJ databases">
        <title>Flammeovirga pectinis sp. nov., isolated from the gut of the Korean scallop, Patinopecten yessoensis.</title>
        <authorList>
            <person name="Bae J.-W."/>
            <person name="Jeong Y.-S."/>
            <person name="Kang W."/>
        </authorList>
    </citation>
    <scope>NUCLEOTIDE SEQUENCE [LARGE SCALE GENOMIC DNA]</scope>
    <source>
        <strain evidence="2 3">L12M1</strain>
    </source>
</reference>
<protein>
    <submittedName>
        <fullName evidence="2">Uncharacterized protein</fullName>
    </submittedName>
</protein>
<accession>A0A3S9NXU7</accession>
<evidence type="ECO:0000313" key="2">
    <source>
        <dbReference type="EMBL" id="AZQ60754.1"/>
    </source>
</evidence>
<dbReference type="RefSeq" id="WP_126610697.1">
    <property type="nucleotide sequence ID" value="NZ_CP034562.1"/>
</dbReference>
<name>A0A3S9NXU7_9BACT</name>
<gene>
    <name evidence="2" type="ORF">EI427_00570</name>
</gene>
<keyword evidence="1" id="KW-1133">Transmembrane helix</keyword>
<proteinExistence type="predicted"/>
<sequence length="76" mass="8323">MINKLFNSDLLHGWTLTRILWLILSLAILIPSVMDKEIVGILLGGYFTAMGIFKLGCQSSASCCGGECNTSQKEEK</sequence>
<dbReference type="AlphaFoldDB" id="A0A3S9NXU7"/>
<dbReference type="OrthoDB" id="1049592at2"/>
<keyword evidence="3" id="KW-1185">Reference proteome</keyword>
<dbReference type="Proteomes" id="UP000267268">
    <property type="component" value="Chromosome 1"/>
</dbReference>
<evidence type="ECO:0000256" key="1">
    <source>
        <dbReference type="SAM" id="Phobius"/>
    </source>
</evidence>
<keyword evidence="1" id="KW-0812">Transmembrane</keyword>
<feature type="transmembrane region" description="Helical" evidence="1">
    <location>
        <begin position="38"/>
        <end position="56"/>
    </location>
</feature>
<evidence type="ECO:0000313" key="3">
    <source>
        <dbReference type="Proteomes" id="UP000267268"/>
    </source>
</evidence>
<organism evidence="2 3">
    <name type="scientific">Flammeovirga pectinis</name>
    <dbReference type="NCBI Taxonomy" id="2494373"/>
    <lineage>
        <taxon>Bacteria</taxon>
        <taxon>Pseudomonadati</taxon>
        <taxon>Bacteroidota</taxon>
        <taxon>Cytophagia</taxon>
        <taxon>Cytophagales</taxon>
        <taxon>Flammeovirgaceae</taxon>
        <taxon>Flammeovirga</taxon>
    </lineage>
</organism>
<dbReference type="EMBL" id="CP034562">
    <property type="protein sequence ID" value="AZQ60754.1"/>
    <property type="molecule type" value="Genomic_DNA"/>
</dbReference>
<keyword evidence="1" id="KW-0472">Membrane</keyword>
<dbReference type="KEGG" id="fll:EI427_00570"/>
<feature type="transmembrane region" description="Helical" evidence="1">
    <location>
        <begin position="12"/>
        <end position="31"/>
    </location>
</feature>